<evidence type="ECO:0000256" key="2">
    <source>
        <dbReference type="ARBA" id="ARBA00005745"/>
    </source>
</evidence>
<dbReference type="Gene3D" id="1.20.81.30">
    <property type="entry name" value="Type II secretion system (T2SS), domain F"/>
    <property type="match status" value="2"/>
</dbReference>
<keyword evidence="11" id="KW-1185">Reference proteome</keyword>
<feature type="transmembrane region" description="Helical" evidence="8">
    <location>
        <begin position="218"/>
        <end position="244"/>
    </location>
</feature>
<dbReference type="Pfam" id="PF00482">
    <property type="entry name" value="T2SSF"/>
    <property type="match status" value="2"/>
</dbReference>
<dbReference type="GO" id="GO:0005886">
    <property type="term" value="C:plasma membrane"/>
    <property type="evidence" value="ECO:0007669"/>
    <property type="project" value="UniProtKB-SubCell"/>
</dbReference>
<evidence type="ECO:0000256" key="8">
    <source>
        <dbReference type="SAM" id="Phobius"/>
    </source>
</evidence>
<dbReference type="InterPro" id="IPR042094">
    <property type="entry name" value="T2SS_GspF_sf"/>
</dbReference>
<dbReference type="OrthoDB" id="9805682at2"/>
<feature type="transmembrane region" description="Helical" evidence="8">
    <location>
        <begin position="382"/>
        <end position="403"/>
    </location>
</feature>
<feature type="transmembrane region" description="Helical" evidence="8">
    <location>
        <begin position="176"/>
        <end position="198"/>
    </location>
</feature>
<keyword evidence="6 8" id="KW-1133">Transmembrane helix</keyword>
<reference evidence="10" key="2">
    <citation type="submission" date="2006-05" db="EMBL/GenBank/DDBJ databases">
        <title>Sequencing of the draft genome and assembly of Desulfuromonas acetoxidans DSM 684.</title>
        <authorList>
            <consortium name="US DOE Joint Genome Institute (JGI-PGF)"/>
            <person name="Copeland A."/>
            <person name="Lucas S."/>
            <person name="Lapidus A."/>
            <person name="Barry K."/>
            <person name="Detter J.C."/>
            <person name="Glavina del Rio T."/>
            <person name="Hammon N."/>
            <person name="Israni S."/>
            <person name="Dalin E."/>
            <person name="Tice H."/>
            <person name="Bruce D."/>
            <person name="Pitluck S."/>
            <person name="Richardson P."/>
        </authorList>
    </citation>
    <scope>NUCLEOTIDE SEQUENCE [LARGE SCALE GENOMIC DNA]</scope>
    <source>
        <strain evidence="10">DSM 684</strain>
    </source>
</reference>
<sequence>MPMFHYVARRPGGEQVSGELELATAAAVASQLSENGLIPIRIEEGRESAAPREKKAFSLSLKRRPKKVRLDDLILFCRQMYSLTRSGVPMMRSLYGLIESSQNPTMQQALRGVIENLESGRDLSGAMAAFPEVFPNLMTRMVQVGESSGNLEESFRQLGEYLEFEKLTREQIKAALRYPTFVIIAIGVAMTILSLFVIPTFEKVFAGLGADLPLPTKIIMGISHFSVAYWPYLLVAAVAAFYLLRSYLRTEKGTYRWDRYKLKLPVVGSILMRATLARFARAFAMGYGSGVPLVQALGYTARAIENSYLGEKLNEMRNQLERGDTLTRSAANLKIFTPLVLQMLAVGEESGSVDSMLLEVAGFYEREVEYDLKNLTSAIEPILIVIIGAMVLVLALGVFLPMWNLSSLMR</sequence>
<evidence type="ECO:0000256" key="3">
    <source>
        <dbReference type="ARBA" id="ARBA00022475"/>
    </source>
</evidence>
<organism evidence="10 11">
    <name type="scientific">Desulfuromonas acetoxidans (strain DSM 684 / 11070)</name>
    <dbReference type="NCBI Taxonomy" id="281689"/>
    <lineage>
        <taxon>Bacteria</taxon>
        <taxon>Pseudomonadati</taxon>
        <taxon>Thermodesulfobacteriota</taxon>
        <taxon>Desulfuromonadia</taxon>
        <taxon>Desulfuromonadales</taxon>
        <taxon>Desulfuromonadaceae</taxon>
        <taxon>Desulfuromonas</taxon>
    </lineage>
</organism>
<dbReference type="FunFam" id="1.20.81.30:FF:000001">
    <property type="entry name" value="Type II secretion system protein F"/>
    <property type="match status" value="2"/>
</dbReference>
<evidence type="ECO:0000259" key="9">
    <source>
        <dbReference type="Pfam" id="PF00482"/>
    </source>
</evidence>
<keyword evidence="5 8" id="KW-0812">Transmembrane</keyword>
<evidence type="ECO:0000313" key="11">
    <source>
        <dbReference type="Proteomes" id="UP000005695"/>
    </source>
</evidence>
<dbReference type="EMBL" id="AAEW02000004">
    <property type="protein sequence ID" value="EAT16645.1"/>
    <property type="molecule type" value="Genomic_DNA"/>
</dbReference>
<comment type="subcellular location">
    <subcellularLocation>
        <location evidence="1">Cell inner membrane</location>
        <topology evidence="1">Multi-pass membrane protein</topology>
    </subcellularLocation>
</comment>
<comment type="caution">
    <text evidence="10">The sequence shown here is derived from an EMBL/GenBank/DDBJ whole genome shotgun (WGS) entry which is preliminary data.</text>
</comment>
<feature type="domain" description="Type II secretion system protein GspF" evidence="9">
    <location>
        <begin position="76"/>
        <end position="199"/>
    </location>
</feature>
<evidence type="ECO:0000256" key="7">
    <source>
        <dbReference type="ARBA" id="ARBA00023136"/>
    </source>
</evidence>
<gene>
    <name evidence="10" type="ORF">Dace_2740</name>
</gene>
<dbReference type="RefSeq" id="WP_005998713.1">
    <property type="nucleotide sequence ID" value="NZ_AAEW02000004.1"/>
</dbReference>
<evidence type="ECO:0000256" key="6">
    <source>
        <dbReference type="ARBA" id="ARBA00022989"/>
    </source>
</evidence>
<accession>Q1K1Z4</accession>
<dbReference type="InterPro" id="IPR003004">
    <property type="entry name" value="GspF/PilC"/>
</dbReference>
<dbReference type="GO" id="GO:0015628">
    <property type="term" value="P:protein secretion by the type II secretion system"/>
    <property type="evidence" value="ECO:0007669"/>
    <property type="project" value="TreeGrafter"/>
</dbReference>
<protein>
    <submittedName>
        <fullName evidence="10">Type II secretion system protein</fullName>
    </submittedName>
</protein>
<dbReference type="PANTHER" id="PTHR30012:SF4">
    <property type="entry name" value="MSHA BIOGENESIS PROTEIN MSHG"/>
    <property type="match status" value="1"/>
</dbReference>
<keyword evidence="7 8" id="KW-0472">Membrane</keyword>
<dbReference type="PANTHER" id="PTHR30012">
    <property type="entry name" value="GENERAL SECRETION PATHWAY PROTEIN"/>
    <property type="match status" value="1"/>
</dbReference>
<evidence type="ECO:0000256" key="5">
    <source>
        <dbReference type="ARBA" id="ARBA00022692"/>
    </source>
</evidence>
<proteinExistence type="inferred from homology"/>
<dbReference type="PRINTS" id="PR00812">
    <property type="entry name" value="BCTERIALGSPF"/>
</dbReference>
<reference evidence="10" key="1">
    <citation type="submission" date="2006-05" db="EMBL/GenBank/DDBJ databases">
        <title>Annotation of the draft genome assembly of Desulfuromonas acetoxidans DSM 684.</title>
        <authorList>
            <consortium name="US DOE Joint Genome Institute (JGI-ORNL)"/>
            <person name="Larimer F."/>
            <person name="Land M."/>
            <person name="Hauser L."/>
        </authorList>
    </citation>
    <scope>NUCLEOTIDE SEQUENCE [LARGE SCALE GENOMIC DNA]</scope>
    <source>
        <strain evidence="10">DSM 684</strain>
    </source>
</reference>
<evidence type="ECO:0000313" key="10">
    <source>
        <dbReference type="EMBL" id="EAT16645.1"/>
    </source>
</evidence>
<comment type="similarity">
    <text evidence="2">Belongs to the GSP F family.</text>
</comment>
<name>Q1K1Z4_DESA6</name>
<keyword evidence="3" id="KW-1003">Cell membrane</keyword>
<evidence type="ECO:0000256" key="1">
    <source>
        <dbReference type="ARBA" id="ARBA00004429"/>
    </source>
</evidence>
<dbReference type="InterPro" id="IPR018076">
    <property type="entry name" value="T2SS_GspF_dom"/>
</dbReference>
<keyword evidence="4" id="KW-0997">Cell inner membrane</keyword>
<feature type="domain" description="Type II secretion system protein GspF" evidence="9">
    <location>
        <begin position="279"/>
        <end position="401"/>
    </location>
</feature>
<dbReference type="Proteomes" id="UP000005695">
    <property type="component" value="Unassembled WGS sequence"/>
</dbReference>
<dbReference type="AlphaFoldDB" id="Q1K1Z4"/>
<evidence type="ECO:0000256" key="4">
    <source>
        <dbReference type="ARBA" id="ARBA00022519"/>
    </source>
</evidence>